<name>X1JC72_9ZZZZ</name>
<dbReference type="InterPro" id="IPR003795">
    <property type="entry name" value="DUF192"/>
</dbReference>
<dbReference type="Gene3D" id="2.60.120.1140">
    <property type="entry name" value="Protein of unknown function DUF192"/>
    <property type="match status" value="1"/>
</dbReference>
<evidence type="ECO:0000313" key="1">
    <source>
        <dbReference type="EMBL" id="GAH91567.1"/>
    </source>
</evidence>
<dbReference type="AlphaFoldDB" id="X1JC72"/>
<proteinExistence type="predicted"/>
<sequence>MPGEAAVAIRDKQWSVVVANTYAELTSGLSGVSSMLSQTGMLFDLGYDQSYIQIDMSQMLFPLDIIF</sequence>
<dbReference type="EMBL" id="BARU01047905">
    <property type="protein sequence ID" value="GAH91567.1"/>
    <property type="molecule type" value="Genomic_DNA"/>
</dbReference>
<accession>X1JC72</accession>
<feature type="non-terminal residue" evidence="1">
    <location>
        <position position="67"/>
    </location>
</feature>
<comment type="caution">
    <text evidence="1">The sequence shown here is derived from an EMBL/GenBank/DDBJ whole genome shotgun (WGS) entry which is preliminary data.</text>
</comment>
<gene>
    <name evidence="1" type="ORF">S03H2_71516</name>
</gene>
<protein>
    <submittedName>
        <fullName evidence="1">Uncharacterized protein</fullName>
    </submittedName>
</protein>
<dbReference type="Pfam" id="PF02643">
    <property type="entry name" value="DUF192"/>
    <property type="match status" value="1"/>
</dbReference>
<dbReference type="InterPro" id="IPR038695">
    <property type="entry name" value="Saro_0823-like_sf"/>
</dbReference>
<organism evidence="1">
    <name type="scientific">marine sediment metagenome</name>
    <dbReference type="NCBI Taxonomy" id="412755"/>
    <lineage>
        <taxon>unclassified sequences</taxon>
        <taxon>metagenomes</taxon>
        <taxon>ecological metagenomes</taxon>
    </lineage>
</organism>
<reference evidence="1" key="1">
    <citation type="journal article" date="2014" name="Front. Microbiol.">
        <title>High frequency of phylogenetically diverse reductive dehalogenase-homologous genes in deep subseafloor sedimentary metagenomes.</title>
        <authorList>
            <person name="Kawai M."/>
            <person name="Futagami T."/>
            <person name="Toyoda A."/>
            <person name="Takaki Y."/>
            <person name="Nishi S."/>
            <person name="Hori S."/>
            <person name="Arai W."/>
            <person name="Tsubouchi T."/>
            <person name="Morono Y."/>
            <person name="Uchiyama I."/>
            <person name="Ito T."/>
            <person name="Fujiyama A."/>
            <person name="Inagaki F."/>
            <person name="Takami H."/>
        </authorList>
    </citation>
    <scope>NUCLEOTIDE SEQUENCE</scope>
    <source>
        <strain evidence="1">Expedition CK06-06</strain>
    </source>
</reference>